<feature type="region of interest" description="Disordered" evidence="1">
    <location>
        <begin position="1"/>
        <end position="172"/>
    </location>
</feature>
<feature type="compositionally biased region" description="Polar residues" evidence="1">
    <location>
        <begin position="524"/>
        <end position="535"/>
    </location>
</feature>
<sequence>MTSDTPSSLYPDRPIRPLPKRRLRERLSPQAAESIKYPPSTQEKAPLFYYPPFTPRQEPTGPPRPDPATSNGSGRKPDSSPSYQAYASLRSGILRRVGEGTEGGLRSTLVTRPAPEILTRPSCDTTRPDQPRQAEPPPSVASSVDGYESFENTNNKKKRKIPSAGDPVLNNGHSLSSDIGSLAASNGVQLPANDTHGDVTHHNPASYSASGPYMSSGSGFSGSGRGRLARSHNSRSPLRALSDGNGQWQGRTLKAVSSCLSPAQSGSGIISTAMANAEKFDKMTPRGQENTSFLQQYSPNSRAALASTKFTFTCASQVPGTVQWPSQSPPQTQPGSYSHVLADAPSRQSISGQTVASSANTSNTTTQDFPPIKSTGSKTGRSRRKARRRLDQELTIAARHRRQIAAESFYHHPPKIEDLWICEFCEYERIFGEPPRALIREYELKDRRHRQEEADRRRLLEKAKAKSRKSKKSGKASGKASNAVHQSPDQCPSEAPTTHDAPQMLHGHSHSTQSDCERREEDLQTSQESTQSSHLPDNGDGGGGKVMMDGLGA</sequence>
<feature type="compositionally biased region" description="Polar residues" evidence="1">
    <location>
        <begin position="346"/>
        <end position="355"/>
    </location>
</feature>
<feature type="region of interest" description="Disordered" evidence="1">
    <location>
        <begin position="461"/>
        <end position="553"/>
    </location>
</feature>
<evidence type="ECO:0000256" key="1">
    <source>
        <dbReference type="SAM" id="MobiDB-lite"/>
    </source>
</evidence>
<accession>A0A2C5Y1Z9</accession>
<dbReference type="OrthoDB" id="4927131at2759"/>
<feature type="region of interest" description="Disordered" evidence="1">
    <location>
        <begin position="192"/>
        <end position="246"/>
    </location>
</feature>
<keyword evidence="3" id="KW-1185">Reference proteome</keyword>
<organism evidence="2 3">
    <name type="scientific">Ophiocordyceps australis</name>
    <dbReference type="NCBI Taxonomy" id="1399860"/>
    <lineage>
        <taxon>Eukaryota</taxon>
        <taxon>Fungi</taxon>
        <taxon>Dikarya</taxon>
        <taxon>Ascomycota</taxon>
        <taxon>Pezizomycotina</taxon>
        <taxon>Sordariomycetes</taxon>
        <taxon>Hypocreomycetidae</taxon>
        <taxon>Hypocreales</taxon>
        <taxon>Ophiocordycipitaceae</taxon>
        <taxon>Ophiocordyceps</taxon>
    </lineage>
</organism>
<dbReference type="Proteomes" id="UP000226192">
    <property type="component" value="Unassembled WGS sequence"/>
</dbReference>
<dbReference type="EMBL" id="NJET01000124">
    <property type="protein sequence ID" value="PHH60901.1"/>
    <property type="molecule type" value="Genomic_DNA"/>
</dbReference>
<dbReference type="STRING" id="1399860.A0A2C5Y1Z9"/>
<evidence type="ECO:0000313" key="3">
    <source>
        <dbReference type="Proteomes" id="UP000226192"/>
    </source>
</evidence>
<feature type="compositionally biased region" description="Basic residues" evidence="1">
    <location>
        <begin position="465"/>
        <end position="474"/>
    </location>
</feature>
<feature type="compositionally biased region" description="Low complexity" evidence="1">
    <location>
        <begin position="356"/>
        <end position="366"/>
    </location>
</feature>
<feature type="region of interest" description="Disordered" evidence="1">
    <location>
        <begin position="346"/>
        <end position="390"/>
    </location>
</feature>
<protein>
    <submittedName>
        <fullName evidence="2">Uncharacterized protein</fullName>
    </submittedName>
</protein>
<reference evidence="2 3" key="1">
    <citation type="submission" date="2017-06" db="EMBL/GenBank/DDBJ databases">
        <title>Ant-infecting Ophiocordyceps genomes reveal a high diversity of potential behavioral manipulation genes and a possible major role for enterotoxins.</title>
        <authorList>
            <person name="De Bekker C."/>
            <person name="Evans H.C."/>
            <person name="Brachmann A."/>
            <person name="Hughes D.P."/>
        </authorList>
    </citation>
    <scope>NUCLEOTIDE SEQUENCE [LARGE SCALE GENOMIC DNA]</scope>
    <source>
        <strain evidence="2 3">Map64</strain>
    </source>
</reference>
<gene>
    <name evidence="2" type="ORF">CDD81_1062</name>
</gene>
<comment type="caution">
    <text evidence="2">The sequence shown here is derived from an EMBL/GenBank/DDBJ whole genome shotgun (WGS) entry which is preliminary data.</text>
</comment>
<feature type="compositionally biased region" description="Gly residues" evidence="1">
    <location>
        <begin position="539"/>
        <end position="553"/>
    </location>
</feature>
<proteinExistence type="predicted"/>
<dbReference type="AlphaFoldDB" id="A0A2C5Y1Z9"/>
<evidence type="ECO:0000313" key="2">
    <source>
        <dbReference type="EMBL" id="PHH60901.1"/>
    </source>
</evidence>
<name>A0A2C5Y1Z9_9HYPO</name>
<feature type="compositionally biased region" description="Polar residues" evidence="1">
    <location>
        <begin position="68"/>
        <end position="85"/>
    </location>
</feature>